<dbReference type="OrthoDB" id="9805314at2"/>
<evidence type="ECO:0000313" key="13">
    <source>
        <dbReference type="EMBL" id="ACL93836.1"/>
    </source>
</evidence>
<dbReference type="InterPro" id="IPR036318">
    <property type="entry name" value="FAD-bd_PCMH-like_sf"/>
</dbReference>
<name>A0A0H3C5Q3_CAUVN</name>
<dbReference type="PANTHER" id="PTHR22777:SF17">
    <property type="entry name" value="UPF0053 PROTEIN SLL0260"/>
    <property type="match status" value="1"/>
</dbReference>
<keyword evidence="4" id="KW-0677">Repeat</keyword>
<feature type="domain" description="CNNM transmembrane" evidence="12">
    <location>
        <begin position="1"/>
        <end position="200"/>
    </location>
</feature>
<keyword evidence="6 8" id="KW-0129">CBS domain</keyword>
<dbReference type="Pfam" id="PF01595">
    <property type="entry name" value="CNNM"/>
    <property type="match status" value="1"/>
</dbReference>
<feature type="transmembrane region" description="Helical" evidence="10">
    <location>
        <begin position="101"/>
        <end position="119"/>
    </location>
</feature>
<evidence type="ECO:0000259" key="12">
    <source>
        <dbReference type="PROSITE" id="PS51846"/>
    </source>
</evidence>
<dbReference type="HOGENOM" id="CLU_015237_4_0_5"/>
<evidence type="ECO:0000256" key="2">
    <source>
        <dbReference type="ARBA" id="ARBA00006446"/>
    </source>
</evidence>
<feature type="domain" description="CBS" evidence="11">
    <location>
        <begin position="219"/>
        <end position="281"/>
    </location>
</feature>
<feature type="transmembrane region" description="Helical" evidence="10">
    <location>
        <begin position="139"/>
        <end position="165"/>
    </location>
</feature>
<feature type="domain" description="CBS" evidence="11">
    <location>
        <begin position="284"/>
        <end position="340"/>
    </location>
</feature>
<gene>
    <name evidence="13" type="ordered locus">CCNA_00369</name>
</gene>
<evidence type="ECO:0000256" key="10">
    <source>
        <dbReference type="SAM" id="Phobius"/>
    </source>
</evidence>
<evidence type="ECO:0000256" key="9">
    <source>
        <dbReference type="PROSITE-ProRule" id="PRU01193"/>
    </source>
</evidence>
<dbReference type="InterPro" id="IPR016169">
    <property type="entry name" value="FAD-bd_PCMH_sub2"/>
</dbReference>
<dbReference type="CDD" id="cd04590">
    <property type="entry name" value="CBS_pair_CorC_HlyC_assoc"/>
    <property type="match status" value="1"/>
</dbReference>
<dbReference type="PROSITE" id="PS51371">
    <property type="entry name" value="CBS"/>
    <property type="match status" value="2"/>
</dbReference>
<dbReference type="Gene3D" id="3.10.580.10">
    <property type="entry name" value="CBS-domain"/>
    <property type="match status" value="1"/>
</dbReference>
<evidence type="ECO:0000256" key="3">
    <source>
        <dbReference type="ARBA" id="ARBA00022692"/>
    </source>
</evidence>
<dbReference type="InterPro" id="IPR046342">
    <property type="entry name" value="CBS_dom_sf"/>
</dbReference>
<dbReference type="RefSeq" id="WP_010918253.1">
    <property type="nucleotide sequence ID" value="NC_011916.1"/>
</dbReference>
<evidence type="ECO:0000256" key="4">
    <source>
        <dbReference type="ARBA" id="ARBA00022737"/>
    </source>
</evidence>
<dbReference type="InterPro" id="IPR000644">
    <property type="entry name" value="CBS_dom"/>
</dbReference>
<dbReference type="EMBL" id="CP001340">
    <property type="protein sequence ID" value="ACL93836.1"/>
    <property type="molecule type" value="Genomic_DNA"/>
</dbReference>
<dbReference type="KEGG" id="ccs:CCNA_00369"/>
<keyword evidence="7 9" id="KW-0472">Membrane</keyword>
<dbReference type="SUPFAM" id="SSF54631">
    <property type="entry name" value="CBS-domain pair"/>
    <property type="match status" value="1"/>
</dbReference>
<evidence type="ECO:0000256" key="8">
    <source>
        <dbReference type="PROSITE-ProRule" id="PRU00703"/>
    </source>
</evidence>
<dbReference type="GeneID" id="7331068"/>
<dbReference type="SMR" id="A0A0H3C5Q3"/>
<dbReference type="PANTHER" id="PTHR22777">
    <property type="entry name" value="HEMOLYSIN-RELATED"/>
    <property type="match status" value="1"/>
</dbReference>
<keyword evidence="3 9" id="KW-0812">Transmembrane</keyword>
<evidence type="ECO:0000259" key="11">
    <source>
        <dbReference type="PROSITE" id="PS51371"/>
    </source>
</evidence>
<dbReference type="PROSITE" id="PS51846">
    <property type="entry name" value="CNNM"/>
    <property type="match status" value="1"/>
</dbReference>
<dbReference type="InterPro" id="IPR002550">
    <property type="entry name" value="CNNM"/>
</dbReference>
<evidence type="ECO:0000256" key="5">
    <source>
        <dbReference type="ARBA" id="ARBA00022989"/>
    </source>
</evidence>
<dbReference type="Proteomes" id="UP000001364">
    <property type="component" value="Chromosome"/>
</dbReference>
<comment type="similarity">
    <text evidence="2">Belongs to the UPF0053 family. Hemolysin C subfamily.</text>
</comment>
<dbReference type="GO" id="GO:0005886">
    <property type="term" value="C:plasma membrane"/>
    <property type="evidence" value="ECO:0007669"/>
    <property type="project" value="TreeGrafter"/>
</dbReference>
<keyword evidence="5 9" id="KW-1133">Transmembrane helix</keyword>
<dbReference type="Pfam" id="PF03471">
    <property type="entry name" value="CorC_HlyC"/>
    <property type="match status" value="1"/>
</dbReference>
<evidence type="ECO:0000256" key="6">
    <source>
        <dbReference type="ARBA" id="ARBA00023122"/>
    </source>
</evidence>
<organism evidence="13 14">
    <name type="scientific">Caulobacter vibrioides (strain NA1000 / CB15N)</name>
    <name type="common">Caulobacter crescentus</name>
    <dbReference type="NCBI Taxonomy" id="565050"/>
    <lineage>
        <taxon>Bacteria</taxon>
        <taxon>Pseudomonadati</taxon>
        <taxon>Pseudomonadota</taxon>
        <taxon>Alphaproteobacteria</taxon>
        <taxon>Caulobacterales</taxon>
        <taxon>Caulobacteraceae</taxon>
        <taxon>Caulobacter</taxon>
    </lineage>
</organism>
<feature type="transmembrane region" description="Helical" evidence="10">
    <location>
        <begin position="61"/>
        <end position="89"/>
    </location>
</feature>
<evidence type="ECO:0000256" key="7">
    <source>
        <dbReference type="ARBA" id="ARBA00023136"/>
    </source>
</evidence>
<reference evidence="13 14" key="1">
    <citation type="journal article" date="2010" name="J. Bacteriol.">
        <title>The genetic basis of laboratory adaptation in Caulobacter crescentus.</title>
        <authorList>
            <person name="Marks M.E."/>
            <person name="Castro-Rojas C.M."/>
            <person name="Teiling C."/>
            <person name="Du L."/>
            <person name="Kapatral V."/>
            <person name="Walunas T.L."/>
            <person name="Crosson S."/>
        </authorList>
    </citation>
    <scope>NUCLEOTIDE SEQUENCE [LARGE SCALE GENOMIC DNA]</scope>
    <source>
        <strain evidence="14">NA1000 / CB15N</strain>
    </source>
</reference>
<protein>
    <submittedName>
        <fullName evidence="13">Magnesium and cobalt efflux protein corC-like protein</fullName>
    </submittedName>
</protein>
<dbReference type="Pfam" id="PF00571">
    <property type="entry name" value="CBS"/>
    <property type="match status" value="1"/>
</dbReference>
<dbReference type="RefSeq" id="YP_002515744.1">
    <property type="nucleotide sequence ID" value="NC_011916.1"/>
</dbReference>
<sequence length="437" mass="47449">MILVSLVVVLFLVLLNGVFSMSELAVVSARKARLQGFAERGDRGAKLALEMSEHPTRFLSAVQVGITLIGIFAGAYGQATIAAALDAWLEASVPALAKYSEAIATTLVVIGLTYVSVILGELVPKRLALIFPDAIARRMAPFLAVVATVLRPFVTLLTVSTAAVLRLMGVRDERNTSVTSEEVEAVLAEGADAGLIEPEERSMIQEVLRLGDRPVRVAMTPRRDLFWVSLADDTETVLKEIRASAHSRIVVATEGDLDGDVGVLLKKDLLDACLSGEPLDLKAHVQQPLAIPETMSLLKALQLFKSTSLHMALVVDEFGSLQGAITPLDLLEMIAGDFPEDHDDDEKRIIRREDGGWLIDARLDIQELNDHLGENFEADGGYHTVAGLILDRLGRLPTEGEHVEIGGFDLEIVDMDGSRIDKVILKPSKRRKEGQEG</sequence>
<dbReference type="SMART" id="SM01091">
    <property type="entry name" value="CorC_HlyC"/>
    <property type="match status" value="1"/>
</dbReference>
<dbReference type="InterPro" id="IPR005170">
    <property type="entry name" value="Transptr-assoc_dom"/>
</dbReference>
<dbReference type="GO" id="GO:0050660">
    <property type="term" value="F:flavin adenine dinucleotide binding"/>
    <property type="evidence" value="ECO:0007669"/>
    <property type="project" value="InterPro"/>
</dbReference>
<evidence type="ECO:0000256" key="1">
    <source>
        <dbReference type="ARBA" id="ARBA00004141"/>
    </source>
</evidence>
<dbReference type="Gene3D" id="3.30.465.10">
    <property type="match status" value="1"/>
</dbReference>
<dbReference type="AlphaFoldDB" id="A0A0H3C5Q3"/>
<proteinExistence type="inferred from homology"/>
<accession>A0A0H3C5Q3</accession>
<keyword evidence="14" id="KW-1185">Reference proteome</keyword>
<comment type="subcellular location">
    <subcellularLocation>
        <location evidence="1">Membrane</location>
        <topology evidence="1">Multi-pass membrane protein</topology>
    </subcellularLocation>
</comment>
<evidence type="ECO:0000313" key="14">
    <source>
        <dbReference type="Proteomes" id="UP000001364"/>
    </source>
</evidence>
<dbReference type="InterPro" id="IPR044751">
    <property type="entry name" value="Ion_transp-like_CBS"/>
</dbReference>
<dbReference type="PhylomeDB" id="A0A0H3C5Q3"/>
<dbReference type="SUPFAM" id="SSF56176">
    <property type="entry name" value="FAD-binding/transporter-associated domain-like"/>
    <property type="match status" value="1"/>
</dbReference>
<dbReference type="PATRIC" id="fig|565050.3.peg.368"/>